<dbReference type="Pfam" id="PF00144">
    <property type="entry name" value="Beta-lactamase"/>
    <property type="match status" value="1"/>
</dbReference>
<gene>
    <name evidence="3" type="ORF">IQ35_00124</name>
</gene>
<dbReference type="InterPro" id="IPR050491">
    <property type="entry name" value="AmpC-like"/>
</dbReference>
<proteinExistence type="predicted"/>
<dbReference type="PANTHER" id="PTHR46825">
    <property type="entry name" value="D-ALANYL-D-ALANINE-CARBOXYPEPTIDASE/ENDOPEPTIDASE AMPH"/>
    <property type="match status" value="1"/>
</dbReference>
<name>A0A562KQC1_SPHWJ</name>
<dbReference type="InterPro" id="IPR012338">
    <property type="entry name" value="Beta-lactam/transpept-like"/>
</dbReference>
<sequence>MRDAIRRIAGLPVAVTLGIAALGVNPAWAADAPLDRLDAIFARWAGKDTPGCAVAVSRAGQPVAMRAYGMADLEQGIPATVDSIYEAGSDSKQFTAAALLMLAREGKLSLDDDVREYLPELPDYGAVITLRDMLHHVSGLRDWGSIAAIEGWPRNSRTADNQDVLDMVVRQKELNFAPRTHYLYSNSNYNLAAIIVARVSGQSLAAFTRDRIFVPLGMTRTSWRDDHHRIVAGRTGAYEASPQGYLNEQVIEDAYGNGGLLTTVGDLVKWQTALDNDFFGKGFAAEMQQPAMLKDGTRISYGLALVAGDYKGVFEVGHSGSTGGYRAWMARYPAQKLTVSLLCNSGDADTPALGRDVADLYLPTRPEKPYAPRGPLPEGVWADRLTGFPYRFAADGKGGLTVNGRALAPVGAGRWRLREDVFAFKSDTLVREVREGERLPADLAAPPANDLTPYLGRFCGVDNLSCITVAADGGRLVFSGPRWRGQALVPAYRDVFTGAAEPVAPELVLKFQRDAAGRVDTLRAGDGRAFDFLFNRAGPTAPVHSKQQDTGPETAGIPVDR</sequence>
<dbReference type="PANTHER" id="PTHR46825:SF9">
    <property type="entry name" value="BETA-LACTAMASE-RELATED DOMAIN-CONTAINING PROTEIN"/>
    <property type="match status" value="1"/>
</dbReference>
<dbReference type="RefSeq" id="WP_021246532.1">
    <property type="nucleotide sequence ID" value="NZ_JACIIY010000001.1"/>
</dbReference>
<dbReference type="InterPro" id="IPR001466">
    <property type="entry name" value="Beta-lactam-related"/>
</dbReference>
<dbReference type="AlphaFoldDB" id="A0A562KQC1"/>
<dbReference type="EMBL" id="VLKK01000001">
    <property type="protein sequence ID" value="TWH97527.1"/>
    <property type="molecule type" value="Genomic_DNA"/>
</dbReference>
<organism evidence="3 4">
    <name type="scientific">Sphingobium wenxiniae (strain DSM 21828 / CGMCC 1.7748 / JZ-1)</name>
    <dbReference type="NCBI Taxonomy" id="595605"/>
    <lineage>
        <taxon>Bacteria</taxon>
        <taxon>Pseudomonadati</taxon>
        <taxon>Pseudomonadota</taxon>
        <taxon>Alphaproteobacteria</taxon>
        <taxon>Sphingomonadales</taxon>
        <taxon>Sphingomonadaceae</taxon>
        <taxon>Sphingobium</taxon>
    </lineage>
</organism>
<protein>
    <submittedName>
        <fullName evidence="3">CubicO group peptidase (Beta-lactamase class C family)</fullName>
    </submittedName>
</protein>
<dbReference type="SUPFAM" id="SSF56601">
    <property type="entry name" value="beta-lactamase/transpeptidase-like"/>
    <property type="match status" value="1"/>
</dbReference>
<evidence type="ECO:0000256" key="1">
    <source>
        <dbReference type="SAM" id="MobiDB-lite"/>
    </source>
</evidence>
<dbReference type="Gene3D" id="3.40.710.10">
    <property type="entry name" value="DD-peptidase/beta-lactamase superfamily"/>
    <property type="match status" value="1"/>
</dbReference>
<evidence type="ECO:0000313" key="3">
    <source>
        <dbReference type="EMBL" id="TWH97527.1"/>
    </source>
</evidence>
<feature type="region of interest" description="Disordered" evidence="1">
    <location>
        <begin position="540"/>
        <end position="561"/>
    </location>
</feature>
<evidence type="ECO:0000313" key="4">
    <source>
        <dbReference type="Proteomes" id="UP000316624"/>
    </source>
</evidence>
<accession>A0A562KQC1</accession>
<dbReference type="Proteomes" id="UP000316624">
    <property type="component" value="Unassembled WGS sequence"/>
</dbReference>
<reference evidence="3 4" key="1">
    <citation type="journal article" date="2015" name="Stand. Genomic Sci.">
        <title>Genomic Encyclopedia of Bacterial and Archaeal Type Strains, Phase III: the genomes of soil and plant-associated and newly described type strains.</title>
        <authorList>
            <person name="Whitman W.B."/>
            <person name="Woyke T."/>
            <person name="Klenk H.P."/>
            <person name="Zhou Y."/>
            <person name="Lilburn T.G."/>
            <person name="Beck B.J."/>
            <person name="De Vos P."/>
            <person name="Vandamme P."/>
            <person name="Eisen J.A."/>
            <person name="Garrity G."/>
            <person name="Hugenholtz P."/>
            <person name="Kyrpides N.C."/>
        </authorList>
    </citation>
    <scope>NUCLEOTIDE SEQUENCE [LARGE SCALE GENOMIC DNA]</scope>
    <source>
        <strain evidence="3 4">CGMCC 1.7748</strain>
    </source>
</reference>
<keyword evidence="4" id="KW-1185">Reference proteome</keyword>
<comment type="caution">
    <text evidence="3">The sequence shown here is derived from an EMBL/GenBank/DDBJ whole genome shotgun (WGS) entry which is preliminary data.</text>
</comment>
<evidence type="ECO:0000259" key="2">
    <source>
        <dbReference type="Pfam" id="PF00144"/>
    </source>
</evidence>
<feature type="domain" description="Beta-lactamase-related" evidence="2">
    <location>
        <begin position="41"/>
        <end position="351"/>
    </location>
</feature>